<proteinExistence type="predicted"/>
<dbReference type="AlphaFoldDB" id="X0RX42"/>
<dbReference type="EMBL" id="BARS01004124">
    <property type="protein sequence ID" value="GAF73383.1"/>
    <property type="molecule type" value="Genomic_DNA"/>
</dbReference>
<organism evidence="3">
    <name type="scientific">marine sediment metagenome</name>
    <dbReference type="NCBI Taxonomy" id="412755"/>
    <lineage>
        <taxon>unclassified sequences</taxon>
        <taxon>metagenomes</taxon>
        <taxon>ecological metagenomes</taxon>
    </lineage>
</organism>
<gene>
    <name evidence="3" type="ORF">S01H1_08038</name>
</gene>
<feature type="non-terminal residue" evidence="3">
    <location>
        <position position="174"/>
    </location>
</feature>
<reference evidence="3" key="1">
    <citation type="journal article" date="2014" name="Front. Microbiol.">
        <title>High frequency of phylogenetically diverse reductive dehalogenase-homologous genes in deep subseafloor sedimentary metagenomes.</title>
        <authorList>
            <person name="Kawai M."/>
            <person name="Futagami T."/>
            <person name="Toyoda A."/>
            <person name="Takaki Y."/>
            <person name="Nishi S."/>
            <person name="Hori S."/>
            <person name="Arai W."/>
            <person name="Tsubouchi T."/>
            <person name="Morono Y."/>
            <person name="Uchiyama I."/>
            <person name="Ito T."/>
            <person name="Fujiyama A."/>
            <person name="Inagaki F."/>
            <person name="Takami H."/>
        </authorList>
    </citation>
    <scope>NUCLEOTIDE SEQUENCE</scope>
    <source>
        <strain evidence="3">Expedition CK06-06</strain>
    </source>
</reference>
<sequence length="174" mass="19850">MKYRSIIFFLVAILIAGLAAYYLSRKPTSEELQEQRRMLLAGFDADKIDSVTIRTDDKVLRCERDSRDEKAWNVAEPIRVRADRWEVEGILNGFETAKKLTSIHPTKGRPLDLAQYGLDKPAKRVTFAMKRPHPRSWALVVGKEAGVEDAVFVGLENEEGVYSVKKRVKGEFRP</sequence>
<evidence type="ECO:0000313" key="3">
    <source>
        <dbReference type="EMBL" id="GAF73383.1"/>
    </source>
</evidence>
<accession>X0RX42</accession>
<keyword evidence="1" id="KW-1133">Transmembrane helix</keyword>
<keyword evidence="1" id="KW-0812">Transmembrane</keyword>
<keyword evidence="1" id="KW-0472">Membrane</keyword>
<evidence type="ECO:0000256" key="1">
    <source>
        <dbReference type="SAM" id="Phobius"/>
    </source>
</evidence>
<dbReference type="Pfam" id="PF14238">
    <property type="entry name" value="DUF4340"/>
    <property type="match status" value="1"/>
</dbReference>
<protein>
    <recommendedName>
        <fullName evidence="2">DUF4340 domain-containing protein</fullName>
    </recommendedName>
</protein>
<feature type="transmembrane region" description="Helical" evidence="1">
    <location>
        <begin position="6"/>
        <end position="23"/>
    </location>
</feature>
<evidence type="ECO:0000259" key="2">
    <source>
        <dbReference type="Pfam" id="PF14238"/>
    </source>
</evidence>
<feature type="domain" description="DUF4340" evidence="2">
    <location>
        <begin position="72"/>
        <end position="167"/>
    </location>
</feature>
<comment type="caution">
    <text evidence="3">The sequence shown here is derived from an EMBL/GenBank/DDBJ whole genome shotgun (WGS) entry which is preliminary data.</text>
</comment>
<name>X0RX42_9ZZZZ</name>
<dbReference type="InterPro" id="IPR025641">
    <property type="entry name" value="DUF4340"/>
</dbReference>